<gene>
    <name evidence="2" type="ORF">SAMN06296416_1075</name>
</gene>
<evidence type="ECO:0000256" key="1">
    <source>
        <dbReference type="SAM" id="MobiDB-lite"/>
    </source>
</evidence>
<feature type="region of interest" description="Disordered" evidence="1">
    <location>
        <begin position="1"/>
        <end position="23"/>
    </location>
</feature>
<evidence type="ECO:0000313" key="3">
    <source>
        <dbReference type="Proteomes" id="UP000219374"/>
    </source>
</evidence>
<sequence>MNRHDDDDDGIDPRRRLRANAGDKLHDLQLRRDLDIINGRTASELGPLPPGGLPVTPRRRPNLPASASTLPLPMTAGHQENETMDFKSMAVAASMALAACAPVQDSPGSGEQSEEEPLRKINPNPKRAYVITMKIEGAPGPFAVVEGVAHYEVENRECGRYLKFAGTFPRMTSSETFEMTRISENEYRGMVYADLILDEDYFGRGVCRWKFIGTDGFLRATADERDTRFRPGMNDDEVYAQKSVTTYFWKERYPRSQTEDFPSFGYTDRTRFAPHILDNDLFTITLVSQEVQP</sequence>
<keyword evidence="3" id="KW-1185">Reference proteome</keyword>
<accession>A0A286D9J7</accession>
<feature type="compositionally biased region" description="Acidic residues" evidence="1">
    <location>
        <begin position="1"/>
        <end position="10"/>
    </location>
</feature>
<protein>
    <submittedName>
        <fullName evidence="2">Uncharacterized protein</fullName>
    </submittedName>
</protein>
<dbReference type="EMBL" id="OCND01000007">
    <property type="protein sequence ID" value="SOD55329.1"/>
    <property type="molecule type" value="Genomic_DNA"/>
</dbReference>
<dbReference type="OrthoDB" id="6853546at2"/>
<proteinExistence type="predicted"/>
<name>A0A286D9J7_9GAMM</name>
<dbReference type="AlphaFoldDB" id="A0A286D9J7"/>
<dbReference type="RefSeq" id="WP_141400808.1">
    <property type="nucleotide sequence ID" value="NZ_OCND01000007.1"/>
</dbReference>
<dbReference type="Proteomes" id="UP000219374">
    <property type="component" value="Unassembled WGS sequence"/>
</dbReference>
<evidence type="ECO:0000313" key="2">
    <source>
        <dbReference type="EMBL" id="SOD55329.1"/>
    </source>
</evidence>
<feature type="region of interest" description="Disordered" evidence="1">
    <location>
        <begin position="41"/>
        <end position="75"/>
    </location>
</feature>
<organism evidence="2 3">
    <name type="scientific">Pseudoxanthomonas wuyuanensis</name>
    <dbReference type="NCBI Taxonomy" id="1073196"/>
    <lineage>
        <taxon>Bacteria</taxon>
        <taxon>Pseudomonadati</taxon>
        <taxon>Pseudomonadota</taxon>
        <taxon>Gammaproteobacteria</taxon>
        <taxon>Lysobacterales</taxon>
        <taxon>Lysobacteraceae</taxon>
        <taxon>Pseudoxanthomonas</taxon>
    </lineage>
</organism>
<reference evidence="2 3" key="1">
    <citation type="submission" date="2017-09" db="EMBL/GenBank/DDBJ databases">
        <authorList>
            <person name="Ehlers B."/>
            <person name="Leendertz F.H."/>
        </authorList>
    </citation>
    <scope>NUCLEOTIDE SEQUENCE [LARGE SCALE GENOMIC DNA]</scope>
    <source>
        <strain evidence="2 3">CGMCC 1.10978</strain>
    </source>
</reference>